<name>A0A087C4T5_9BIFI</name>
<comment type="similarity">
    <text evidence="5">Belongs to the metallo-dependent hydrolases superfamily. Adenosine and AMP deaminases family. Adenine deaminase type 2 subfamily.</text>
</comment>
<dbReference type="EC" id="3.5.4.2" evidence="5"/>
<comment type="catalytic activity">
    <reaction evidence="5">
        <text>adenine + H2O + H(+) = hypoxanthine + NH4(+)</text>
        <dbReference type="Rhea" id="RHEA:23688"/>
        <dbReference type="ChEBI" id="CHEBI:15377"/>
        <dbReference type="ChEBI" id="CHEBI:15378"/>
        <dbReference type="ChEBI" id="CHEBI:16708"/>
        <dbReference type="ChEBI" id="CHEBI:17368"/>
        <dbReference type="ChEBI" id="CHEBI:28938"/>
        <dbReference type="EC" id="3.5.4.2"/>
    </reaction>
</comment>
<feature type="active site" description="Proton donor" evidence="5">
    <location>
        <position position="240"/>
    </location>
</feature>
<keyword evidence="4 5" id="KW-0546">Nucleotide metabolism</keyword>
<dbReference type="PANTHER" id="PTHR43114:SF6">
    <property type="entry name" value="ADENINE DEAMINASE"/>
    <property type="match status" value="1"/>
</dbReference>
<evidence type="ECO:0000313" key="8">
    <source>
        <dbReference type="EMBL" id="KFI78285.1"/>
    </source>
</evidence>
<comment type="caution">
    <text evidence="8">The sequence shown here is derived from an EMBL/GenBank/DDBJ whole genome shotgun (WGS) entry which is preliminary data.</text>
</comment>
<feature type="binding site" evidence="5">
    <location>
        <position position="318"/>
    </location>
    <ligand>
        <name>Zn(2+)</name>
        <dbReference type="ChEBI" id="CHEBI:29105"/>
        <note>catalytic</note>
    </ligand>
</feature>
<dbReference type="InterPro" id="IPR028892">
    <property type="entry name" value="ADE"/>
</dbReference>
<dbReference type="SUPFAM" id="SSF51556">
    <property type="entry name" value="Metallo-dependent hydrolases"/>
    <property type="match status" value="1"/>
</dbReference>
<dbReference type="GO" id="GO:0005829">
    <property type="term" value="C:cytosol"/>
    <property type="evidence" value="ECO:0007669"/>
    <property type="project" value="TreeGrafter"/>
</dbReference>
<dbReference type="InterPro" id="IPR032466">
    <property type="entry name" value="Metal_Hydrolase"/>
</dbReference>
<dbReference type="InterPro" id="IPR001365">
    <property type="entry name" value="A_deaminase_dom"/>
</dbReference>
<keyword evidence="1 5" id="KW-0479">Metal-binding</keyword>
<feature type="binding site" evidence="5">
    <location>
        <position position="319"/>
    </location>
    <ligand>
        <name>substrate</name>
    </ligand>
</feature>
<dbReference type="GO" id="GO:0000034">
    <property type="term" value="F:adenine deaminase activity"/>
    <property type="evidence" value="ECO:0007669"/>
    <property type="project" value="UniProtKB-UniRule"/>
</dbReference>
<evidence type="ECO:0000256" key="4">
    <source>
        <dbReference type="ARBA" id="ARBA00023080"/>
    </source>
</evidence>
<keyword evidence="2 5" id="KW-0378">Hydrolase</keyword>
<comment type="function">
    <text evidence="5">Catalyzes the hydrolytic deamination of adenine to hypoxanthine. Plays an important role in the purine salvage pathway and in nitrogen catabolism.</text>
</comment>
<dbReference type="NCBIfam" id="NF006850">
    <property type="entry name" value="PRK09358.1-6"/>
    <property type="match status" value="1"/>
</dbReference>
<dbReference type="NCBIfam" id="TIGR01430">
    <property type="entry name" value="aden_deam"/>
    <property type="match status" value="1"/>
</dbReference>
<feature type="site" description="Important for catalytic activity" evidence="5">
    <location>
        <position position="261"/>
    </location>
</feature>
<dbReference type="GeneID" id="93094533"/>
<gene>
    <name evidence="8" type="ORF">BMON_1550</name>
</gene>
<evidence type="ECO:0000256" key="5">
    <source>
        <dbReference type="HAMAP-Rule" id="MF_01962"/>
    </source>
</evidence>
<dbReference type="InterPro" id="IPR006330">
    <property type="entry name" value="Ado/ade_deaminase"/>
</dbReference>
<comment type="cofactor">
    <cofactor evidence="5">
        <name>Zn(2+)</name>
        <dbReference type="ChEBI" id="CHEBI:29105"/>
    </cofactor>
    <text evidence="5">Binds 1 zinc ion per subunit.</text>
</comment>
<evidence type="ECO:0000256" key="2">
    <source>
        <dbReference type="ARBA" id="ARBA00022801"/>
    </source>
</evidence>
<dbReference type="Gene3D" id="3.20.20.140">
    <property type="entry name" value="Metal-dependent hydrolases"/>
    <property type="match status" value="1"/>
</dbReference>
<dbReference type="Proteomes" id="UP000029082">
    <property type="component" value="Unassembled WGS sequence"/>
</dbReference>
<dbReference type="GO" id="GO:0043103">
    <property type="term" value="P:hypoxanthine salvage"/>
    <property type="evidence" value="ECO:0007669"/>
    <property type="project" value="UniProtKB-UniRule"/>
</dbReference>
<feature type="binding site" evidence="5">
    <location>
        <position position="57"/>
    </location>
    <ligand>
        <name>Zn(2+)</name>
        <dbReference type="ChEBI" id="CHEBI:29105"/>
        <note>catalytic</note>
    </ligand>
</feature>
<feature type="compositionally biased region" description="Polar residues" evidence="6">
    <location>
        <begin position="17"/>
        <end position="30"/>
    </location>
</feature>
<dbReference type="EMBL" id="JGZE01000004">
    <property type="protein sequence ID" value="KFI78285.1"/>
    <property type="molecule type" value="Genomic_DNA"/>
</dbReference>
<accession>A0A087C4T5</accession>
<dbReference type="RefSeq" id="WP_237745305.1">
    <property type="nucleotide sequence ID" value="NZ_JDUO01000005.1"/>
</dbReference>
<reference evidence="8 9" key="1">
    <citation type="submission" date="2014-03" db="EMBL/GenBank/DDBJ databases">
        <title>Genomics of Bifidobacteria.</title>
        <authorList>
            <person name="Ventura M."/>
            <person name="Milani C."/>
            <person name="Lugli G.A."/>
        </authorList>
    </citation>
    <scope>NUCLEOTIDE SEQUENCE [LARGE SCALE GENOMIC DNA]</scope>
    <source>
        <strain evidence="8 9">DSM 21395</strain>
    </source>
</reference>
<feature type="binding site" evidence="5">
    <location>
        <position position="237"/>
    </location>
    <ligand>
        <name>Zn(2+)</name>
        <dbReference type="ChEBI" id="CHEBI:29105"/>
        <note>catalytic</note>
    </ligand>
</feature>
<feature type="binding site" evidence="5">
    <location>
        <position position="59"/>
    </location>
    <ligand>
        <name>Zn(2+)</name>
        <dbReference type="ChEBI" id="CHEBI:29105"/>
        <note>catalytic</note>
    </ligand>
</feature>
<dbReference type="GO" id="GO:0008270">
    <property type="term" value="F:zinc ion binding"/>
    <property type="evidence" value="ECO:0007669"/>
    <property type="project" value="UniProtKB-UniRule"/>
</dbReference>
<proteinExistence type="inferred from homology"/>
<feature type="region of interest" description="Disordered" evidence="6">
    <location>
        <begin position="1"/>
        <end position="35"/>
    </location>
</feature>
<dbReference type="STRING" id="1437603.GCA_000771525_01492"/>
<dbReference type="GO" id="GO:0006146">
    <property type="term" value="P:adenine catabolic process"/>
    <property type="evidence" value="ECO:0007669"/>
    <property type="project" value="UniProtKB-UniRule"/>
</dbReference>
<evidence type="ECO:0000256" key="3">
    <source>
        <dbReference type="ARBA" id="ARBA00022833"/>
    </source>
</evidence>
<dbReference type="HAMAP" id="MF_01962">
    <property type="entry name" value="Adenine_deaminase"/>
    <property type="match status" value="1"/>
</dbReference>
<dbReference type="eggNOG" id="COG1816">
    <property type="taxonomic scope" value="Bacteria"/>
</dbReference>
<evidence type="ECO:0000256" key="6">
    <source>
        <dbReference type="SAM" id="MobiDB-lite"/>
    </source>
</evidence>
<evidence type="ECO:0000256" key="1">
    <source>
        <dbReference type="ARBA" id="ARBA00022723"/>
    </source>
</evidence>
<dbReference type="CDD" id="cd01320">
    <property type="entry name" value="ADA"/>
    <property type="match status" value="1"/>
</dbReference>
<feature type="domain" description="Adenosine deaminase" evidence="7">
    <location>
        <begin position="52"/>
        <end position="372"/>
    </location>
</feature>
<dbReference type="GO" id="GO:0009117">
    <property type="term" value="P:nucleotide metabolic process"/>
    <property type="evidence" value="ECO:0007669"/>
    <property type="project" value="UniProtKB-KW"/>
</dbReference>
<evidence type="ECO:0000313" key="9">
    <source>
        <dbReference type="Proteomes" id="UP000029082"/>
    </source>
</evidence>
<keyword evidence="9" id="KW-1185">Reference proteome</keyword>
<dbReference type="AlphaFoldDB" id="A0A087C4T5"/>
<organism evidence="8 9">
    <name type="scientific">Bifidobacterium mongoliense DSM 21395</name>
    <dbReference type="NCBI Taxonomy" id="1437603"/>
    <lineage>
        <taxon>Bacteria</taxon>
        <taxon>Bacillati</taxon>
        <taxon>Actinomycetota</taxon>
        <taxon>Actinomycetes</taxon>
        <taxon>Bifidobacteriales</taxon>
        <taxon>Bifidobacteriaceae</taxon>
        <taxon>Bifidobacterium</taxon>
    </lineage>
</organism>
<keyword evidence="3 5" id="KW-0862">Zinc</keyword>
<dbReference type="PANTHER" id="PTHR43114">
    <property type="entry name" value="ADENINE DEAMINASE"/>
    <property type="match status" value="1"/>
</dbReference>
<evidence type="ECO:0000259" key="7">
    <source>
        <dbReference type="Pfam" id="PF00962"/>
    </source>
</evidence>
<sequence>MDEAQAYRDTIPAAPHASSNTPTHDASTNAPVDGPISAAASKATVEMLRRMPKAELHLHIEGTLEPELALRLARRNGVTLPWKDLGTLRQQYEFSNLQSFLDLYYQLMGVLRTADDFRDLMLDYLDRAAADGVRHAEIFFDPQVHMANGISLDTVMDGLIEGLRIGGERHGITGSLIVCIVRDMPVDSAEALLDRIALRVGDLVGIGLDSAEVGYPPSLFTKVFARARRMGLRVVAHAGEEGPADYVGEALDLLRAERIDHGCRAIDDETLVGRLVKARVPLTMCPLSNLRLNVVDDLRDLPIRRYLDAGVVVTVNSDDPAYFGGYIGDNYQALYDIGYTLEDLARCARASITGSFASETRQRALLEEFDAWRATAAIEGTAHPDSTLA</sequence>
<protein>
    <recommendedName>
        <fullName evidence="5">Adenine deaminase</fullName>
        <shortName evidence="5">ADE</shortName>
        <ecNumber evidence="5">3.5.4.2</ecNumber>
    </recommendedName>
    <alternativeName>
        <fullName evidence="5">Adenine aminohydrolase</fullName>
        <shortName evidence="5">AAH</shortName>
    </alternativeName>
</protein>
<dbReference type="Pfam" id="PF00962">
    <property type="entry name" value="A_deaminase"/>
    <property type="match status" value="1"/>
</dbReference>